<evidence type="ECO:0000256" key="12">
    <source>
        <dbReference type="ARBA" id="ARBA00023136"/>
    </source>
</evidence>
<protein>
    <recommendedName>
        <fullName evidence="3">histidine kinase</fullName>
        <ecNumber evidence="3">2.7.13.3</ecNumber>
    </recommendedName>
</protein>
<dbReference type="Pfam" id="PF02518">
    <property type="entry name" value="HATPase_c"/>
    <property type="match status" value="1"/>
</dbReference>
<dbReference type="GO" id="GO:0006355">
    <property type="term" value="P:regulation of DNA-templated transcription"/>
    <property type="evidence" value="ECO:0007669"/>
    <property type="project" value="InterPro"/>
</dbReference>
<dbReference type="InterPro" id="IPR004358">
    <property type="entry name" value="Sig_transdc_His_kin-like_C"/>
</dbReference>
<evidence type="ECO:0000256" key="11">
    <source>
        <dbReference type="ARBA" id="ARBA00023012"/>
    </source>
</evidence>
<dbReference type="InterPro" id="IPR036890">
    <property type="entry name" value="HATPase_C_sf"/>
</dbReference>
<evidence type="ECO:0000256" key="8">
    <source>
        <dbReference type="ARBA" id="ARBA00022777"/>
    </source>
</evidence>
<reference evidence="17 18" key="1">
    <citation type="submission" date="2018-07" db="EMBL/GenBank/DDBJ databases">
        <title>Genomic Encyclopedia of Type Strains, Phase IV (KMG-IV): sequencing the most valuable type-strain genomes for metagenomic binning, comparative biology and taxonomic classification.</title>
        <authorList>
            <person name="Goeker M."/>
        </authorList>
    </citation>
    <scope>NUCLEOTIDE SEQUENCE [LARGE SCALE GENOMIC DNA]</scope>
    <source>
        <strain evidence="17 18">DSM 21634</strain>
    </source>
</reference>
<keyword evidence="4" id="KW-0597">Phosphoprotein</keyword>
<evidence type="ECO:0000256" key="3">
    <source>
        <dbReference type="ARBA" id="ARBA00012438"/>
    </source>
</evidence>
<proteinExistence type="predicted"/>
<dbReference type="AlphaFoldDB" id="A0A368Y815"/>
<comment type="subcellular location">
    <subcellularLocation>
        <location evidence="2">Membrane</location>
        <topology evidence="2">Multi-pass membrane protein</topology>
    </subcellularLocation>
</comment>
<accession>A0A368Y815</accession>
<dbReference type="InterPro" id="IPR000014">
    <property type="entry name" value="PAS"/>
</dbReference>
<dbReference type="Gene3D" id="3.30.565.10">
    <property type="entry name" value="Histidine kinase-like ATPase, C-terminal domain"/>
    <property type="match status" value="1"/>
</dbReference>
<feature type="coiled-coil region" evidence="13">
    <location>
        <begin position="482"/>
        <end position="513"/>
    </location>
</feature>
<evidence type="ECO:0000256" key="9">
    <source>
        <dbReference type="ARBA" id="ARBA00022840"/>
    </source>
</evidence>
<dbReference type="Pfam" id="PF00989">
    <property type="entry name" value="PAS"/>
    <property type="match status" value="1"/>
</dbReference>
<dbReference type="OrthoDB" id="8559580at2"/>
<keyword evidence="18" id="KW-1185">Reference proteome</keyword>
<dbReference type="SUPFAM" id="SSF55874">
    <property type="entry name" value="ATPase domain of HSP90 chaperone/DNA topoisomerase II/histidine kinase"/>
    <property type="match status" value="1"/>
</dbReference>
<dbReference type="EMBL" id="QPJK01000001">
    <property type="protein sequence ID" value="RCW75476.1"/>
    <property type="molecule type" value="Genomic_DNA"/>
</dbReference>
<keyword evidence="9" id="KW-0067">ATP-binding</keyword>
<dbReference type="GO" id="GO:0005524">
    <property type="term" value="F:ATP binding"/>
    <property type="evidence" value="ECO:0007669"/>
    <property type="project" value="UniProtKB-KW"/>
</dbReference>
<comment type="caution">
    <text evidence="17">The sequence shown here is derived from an EMBL/GenBank/DDBJ whole genome shotgun (WGS) entry which is preliminary data.</text>
</comment>
<feature type="domain" description="Histidine kinase" evidence="15">
    <location>
        <begin position="543"/>
        <end position="775"/>
    </location>
</feature>
<dbReference type="NCBIfam" id="TIGR00229">
    <property type="entry name" value="sensory_box"/>
    <property type="match status" value="1"/>
</dbReference>
<dbReference type="InterPro" id="IPR005467">
    <property type="entry name" value="His_kinase_dom"/>
</dbReference>
<dbReference type="RefSeq" id="WP_114464890.1">
    <property type="nucleotide sequence ID" value="NZ_QPJK01000001.1"/>
</dbReference>
<dbReference type="PROSITE" id="PS50109">
    <property type="entry name" value="HIS_KIN"/>
    <property type="match status" value="1"/>
</dbReference>
<keyword evidence="10 14" id="KW-1133">Transmembrane helix</keyword>
<dbReference type="SMART" id="SM00387">
    <property type="entry name" value="HATPase_c"/>
    <property type="match status" value="1"/>
</dbReference>
<dbReference type="EC" id="2.7.13.3" evidence="3"/>
<dbReference type="PRINTS" id="PR00344">
    <property type="entry name" value="BCTRLSENSOR"/>
</dbReference>
<evidence type="ECO:0000256" key="2">
    <source>
        <dbReference type="ARBA" id="ARBA00004141"/>
    </source>
</evidence>
<feature type="transmembrane region" description="Helical" evidence="14">
    <location>
        <begin position="262"/>
        <end position="282"/>
    </location>
</feature>
<dbReference type="PANTHER" id="PTHR42878">
    <property type="entry name" value="TWO-COMPONENT HISTIDINE KINASE"/>
    <property type="match status" value="1"/>
</dbReference>
<evidence type="ECO:0000256" key="14">
    <source>
        <dbReference type="SAM" id="Phobius"/>
    </source>
</evidence>
<feature type="domain" description="HAMP" evidence="16">
    <location>
        <begin position="317"/>
        <end position="370"/>
    </location>
</feature>
<keyword evidence="8" id="KW-0418">Kinase</keyword>
<dbReference type="GO" id="GO:0030295">
    <property type="term" value="F:protein kinase activator activity"/>
    <property type="evidence" value="ECO:0007669"/>
    <property type="project" value="TreeGrafter"/>
</dbReference>
<keyword evidence="5" id="KW-0808">Transferase</keyword>
<evidence type="ECO:0000256" key="4">
    <source>
        <dbReference type="ARBA" id="ARBA00022553"/>
    </source>
</evidence>
<dbReference type="SUPFAM" id="SSF55785">
    <property type="entry name" value="PYP-like sensor domain (PAS domain)"/>
    <property type="match status" value="1"/>
</dbReference>
<dbReference type="InterPro" id="IPR003660">
    <property type="entry name" value="HAMP_dom"/>
</dbReference>
<dbReference type="PROSITE" id="PS50885">
    <property type="entry name" value="HAMP"/>
    <property type="match status" value="1"/>
</dbReference>
<dbReference type="PANTHER" id="PTHR42878:SF7">
    <property type="entry name" value="SENSOR HISTIDINE KINASE GLRK"/>
    <property type="match status" value="1"/>
</dbReference>
<dbReference type="CDD" id="cd00130">
    <property type="entry name" value="PAS"/>
    <property type="match status" value="1"/>
</dbReference>
<feature type="transmembrane region" description="Helical" evidence="14">
    <location>
        <begin position="294"/>
        <end position="316"/>
    </location>
</feature>
<dbReference type="InterPro" id="IPR035965">
    <property type="entry name" value="PAS-like_dom_sf"/>
</dbReference>
<dbReference type="Gene3D" id="1.10.287.130">
    <property type="match status" value="1"/>
</dbReference>
<keyword evidence="7" id="KW-0547">Nucleotide-binding</keyword>
<dbReference type="InterPro" id="IPR050351">
    <property type="entry name" value="BphY/WalK/GraS-like"/>
</dbReference>
<dbReference type="GO" id="GO:0000155">
    <property type="term" value="F:phosphorelay sensor kinase activity"/>
    <property type="evidence" value="ECO:0007669"/>
    <property type="project" value="InterPro"/>
</dbReference>
<evidence type="ECO:0000313" key="18">
    <source>
        <dbReference type="Proteomes" id="UP000252884"/>
    </source>
</evidence>
<evidence type="ECO:0000256" key="10">
    <source>
        <dbReference type="ARBA" id="ARBA00022989"/>
    </source>
</evidence>
<dbReference type="GO" id="GO:0000156">
    <property type="term" value="F:phosphorelay response regulator activity"/>
    <property type="evidence" value="ECO:0007669"/>
    <property type="project" value="TreeGrafter"/>
</dbReference>
<gene>
    <name evidence="17" type="ORF">DES41_10168</name>
</gene>
<dbReference type="CDD" id="cd00082">
    <property type="entry name" value="HisKA"/>
    <property type="match status" value="1"/>
</dbReference>
<evidence type="ECO:0000313" key="17">
    <source>
        <dbReference type="EMBL" id="RCW75476.1"/>
    </source>
</evidence>
<evidence type="ECO:0000256" key="1">
    <source>
        <dbReference type="ARBA" id="ARBA00000085"/>
    </source>
</evidence>
<keyword evidence="13" id="KW-0175">Coiled coil</keyword>
<feature type="transmembrane region" description="Helical" evidence="14">
    <location>
        <begin position="20"/>
        <end position="42"/>
    </location>
</feature>
<keyword evidence="12 14" id="KW-0472">Membrane</keyword>
<dbReference type="GO" id="GO:0007234">
    <property type="term" value="P:osmosensory signaling via phosphorelay pathway"/>
    <property type="evidence" value="ECO:0007669"/>
    <property type="project" value="TreeGrafter"/>
</dbReference>
<keyword evidence="11" id="KW-0902">Two-component regulatory system</keyword>
<dbReference type="InterPro" id="IPR003594">
    <property type="entry name" value="HATPase_dom"/>
</dbReference>
<evidence type="ECO:0000256" key="5">
    <source>
        <dbReference type="ARBA" id="ARBA00022679"/>
    </source>
</evidence>
<evidence type="ECO:0000256" key="6">
    <source>
        <dbReference type="ARBA" id="ARBA00022692"/>
    </source>
</evidence>
<evidence type="ECO:0000256" key="7">
    <source>
        <dbReference type="ARBA" id="ARBA00022741"/>
    </source>
</evidence>
<comment type="catalytic activity">
    <reaction evidence="1">
        <text>ATP + protein L-histidine = ADP + protein N-phospho-L-histidine.</text>
        <dbReference type="EC" id="2.7.13.3"/>
    </reaction>
</comment>
<organism evidence="17 18">
    <name type="scientific">Pseudorhodoferax soli</name>
    <dbReference type="NCBI Taxonomy" id="545864"/>
    <lineage>
        <taxon>Bacteria</taxon>
        <taxon>Pseudomonadati</taxon>
        <taxon>Pseudomonadota</taxon>
        <taxon>Betaproteobacteria</taxon>
        <taxon>Burkholderiales</taxon>
        <taxon>Comamonadaceae</taxon>
    </lineage>
</organism>
<evidence type="ECO:0000259" key="15">
    <source>
        <dbReference type="PROSITE" id="PS50109"/>
    </source>
</evidence>
<dbReference type="InterPro" id="IPR003661">
    <property type="entry name" value="HisK_dim/P_dom"/>
</dbReference>
<evidence type="ECO:0000256" key="13">
    <source>
        <dbReference type="SAM" id="Coils"/>
    </source>
</evidence>
<dbReference type="Gene3D" id="3.30.450.20">
    <property type="entry name" value="PAS domain"/>
    <property type="match status" value="1"/>
</dbReference>
<name>A0A368Y815_9BURK</name>
<sequence>MSSRTSRPWRRPVLRLRSHLAALLVAATLLSFALVAVALLAYRIPGIEAESRLVQAHAVEAMRKRLESLLQRHRGRLALLEQVIDAAPQADANAVLDSGVGTGGDSGGDSDALRALYRVSAQGRITAVGLPAPLRAQREDLLGNDMSGNPLLRAFDGPVDAAWSVLYPSLLNGEPSAAVARRDAHGDVLVAELPLAALLDAIRVVAEARSSTIWVVDRAGVLVADSRGGADIGRLNIHDLPLMQALLQGQVPAERMRMEGSWFHATVSYSPALGWFFIGRVPSGWANPEVRDTVLSAVVGAAGALAVALLVAPLWARRIARPLGRIIARADRSASGENAALPWPRGSVAEFNRLADELGSLTAAVHARERKSQAIFHASPVPMAVADVADGYRLVDVNHAWCEEFRFRREDVLGRSSLELGLWVDASDPVALRRHAERGESIGEVWLRRSDGTTMQVHLHAKRAQLPGGLRTIWACVDVGPLRRGEQELRELNQQLEERVQRRTADLAQANAELSQPVQQLRVAQGELVRADKMAALGGLVAGVAHEIKTPLGNGMVAVDAMADAVRGFQAAMPAGVRRGDLQQLVDRLAQGTDLAERNMRRASELVQSFKQVAVDQTSAQRRSFEIGEVVREMVVTLRPSFAGQPWRIETDVAASGLQLDSYPGALGQVLGNLIQNAVLHGFAGRAHGTVRITAGRGEDGRIWLRVADDGHGIAAAHIGRIFDPFMTTRMGSGGTGLGLHISQNAVTSLLGGTLTVTSTEGEGTCFELRLPVQAPEHVPAGEEV</sequence>
<dbReference type="GO" id="GO:0016020">
    <property type="term" value="C:membrane"/>
    <property type="evidence" value="ECO:0007669"/>
    <property type="project" value="UniProtKB-SubCell"/>
</dbReference>
<dbReference type="Proteomes" id="UP000252884">
    <property type="component" value="Unassembled WGS sequence"/>
</dbReference>
<evidence type="ECO:0000259" key="16">
    <source>
        <dbReference type="PROSITE" id="PS50885"/>
    </source>
</evidence>
<keyword evidence="6 14" id="KW-0812">Transmembrane</keyword>
<dbReference type="InterPro" id="IPR013767">
    <property type="entry name" value="PAS_fold"/>
</dbReference>